<sequence length="107" mass="11748">MTMILPDEHFPAVLHSTWPLQPACPLSDAPVNTLGRTPPTKPLLQGSPPISLPHLKAVFHPPATAPDSRFHLTPVQNTFANFQRSPSVVLHMGQKDSTQYVITIRPV</sequence>
<reference evidence="1 2" key="1">
    <citation type="submission" date="2021-07" db="EMBL/GenBank/DDBJ databases">
        <authorList>
            <person name="Palmer J.M."/>
        </authorList>
    </citation>
    <scope>NUCLEOTIDE SEQUENCE [LARGE SCALE GENOMIC DNA]</scope>
    <source>
        <strain evidence="1 2">AT_MEX2019</strain>
        <tissue evidence="1">Muscle</tissue>
    </source>
</reference>
<keyword evidence="2" id="KW-1185">Reference proteome</keyword>
<name>A0ABU7BIX4_9TELE</name>
<protein>
    <submittedName>
        <fullName evidence="1">Uncharacterized protein</fullName>
    </submittedName>
</protein>
<dbReference type="EMBL" id="JAHUTI010052442">
    <property type="protein sequence ID" value="MED6249538.1"/>
    <property type="molecule type" value="Genomic_DNA"/>
</dbReference>
<evidence type="ECO:0000313" key="2">
    <source>
        <dbReference type="Proteomes" id="UP001345963"/>
    </source>
</evidence>
<proteinExistence type="predicted"/>
<organism evidence="1 2">
    <name type="scientific">Ataeniobius toweri</name>
    <dbReference type="NCBI Taxonomy" id="208326"/>
    <lineage>
        <taxon>Eukaryota</taxon>
        <taxon>Metazoa</taxon>
        <taxon>Chordata</taxon>
        <taxon>Craniata</taxon>
        <taxon>Vertebrata</taxon>
        <taxon>Euteleostomi</taxon>
        <taxon>Actinopterygii</taxon>
        <taxon>Neopterygii</taxon>
        <taxon>Teleostei</taxon>
        <taxon>Neoteleostei</taxon>
        <taxon>Acanthomorphata</taxon>
        <taxon>Ovalentaria</taxon>
        <taxon>Atherinomorphae</taxon>
        <taxon>Cyprinodontiformes</taxon>
        <taxon>Goodeidae</taxon>
        <taxon>Ataeniobius</taxon>
    </lineage>
</organism>
<evidence type="ECO:0000313" key="1">
    <source>
        <dbReference type="EMBL" id="MED6249538.1"/>
    </source>
</evidence>
<dbReference type="Proteomes" id="UP001345963">
    <property type="component" value="Unassembled WGS sequence"/>
</dbReference>
<comment type="caution">
    <text evidence="1">The sequence shown here is derived from an EMBL/GenBank/DDBJ whole genome shotgun (WGS) entry which is preliminary data.</text>
</comment>
<gene>
    <name evidence="1" type="ORF">ATANTOWER_015785</name>
</gene>
<accession>A0ABU7BIX4</accession>